<evidence type="ECO:0000313" key="2">
    <source>
        <dbReference type="Proteomes" id="UP001139981"/>
    </source>
</evidence>
<name>A0ACC1M610_9FUNG</name>
<organism evidence="1 2">
    <name type="scientific">Coemansia aciculifera</name>
    <dbReference type="NCBI Taxonomy" id="417176"/>
    <lineage>
        <taxon>Eukaryota</taxon>
        <taxon>Fungi</taxon>
        <taxon>Fungi incertae sedis</taxon>
        <taxon>Zoopagomycota</taxon>
        <taxon>Kickxellomycotina</taxon>
        <taxon>Kickxellomycetes</taxon>
        <taxon>Kickxellales</taxon>
        <taxon>Kickxellaceae</taxon>
        <taxon>Coemansia</taxon>
    </lineage>
</organism>
<accession>A0ACC1M610</accession>
<sequence>MGKRNAEKPGSATASQQKRARRFQAVRERFKNPQNVFDISPGMRGFFVTCTRGRESKCAAEVIDLLEEYATRLYPGIEDDIENSGDTSADPAPTSDDIEDEIAREIADMKSKSKPRLFSYYTTTIECVVFIKCHRMVDPEKLVHFIFEDMSQSKQRKTRYTSRLIPVKVTTSAKIDAIVKGAIEVAHSLLAEDAEPTTFSLVVNIRYCDDLRSDDIIPAVAAPLNVKHKVDLKNAKHTLVIEVFKSICTIGLVENYNALRRFNLMTLFDEPASKMPKAAPVVAVEAEDTNSNAQAGGETC</sequence>
<evidence type="ECO:0000313" key="1">
    <source>
        <dbReference type="EMBL" id="KAJ2895742.1"/>
    </source>
</evidence>
<dbReference type="Proteomes" id="UP001139981">
    <property type="component" value="Unassembled WGS sequence"/>
</dbReference>
<reference evidence="1" key="1">
    <citation type="submission" date="2022-07" db="EMBL/GenBank/DDBJ databases">
        <title>Phylogenomic reconstructions and comparative analyses of Kickxellomycotina fungi.</title>
        <authorList>
            <person name="Reynolds N.K."/>
            <person name="Stajich J.E."/>
            <person name="Barry K."/>
            <person name="Grigoriev I.V."/>
            <person name="Crous P."/>
            <person name="Smith M.E."/>
        </authorList>
    </citation>
    <scope>NUCLEOTIDE SEQUENCE</scope>
    <source>
        <strain evidence="1">CBS 190363</strain>
    </source>
</reference>
<keyword evidence="2" id="KW-1185">Reference proteome</keyword>
<comment type="caution">
    <text evidence="1">The sequence shown here is derived from an EMBL/GenBank/DDBJ whole genome shotgun (WGS) entry which is preliminary data.</text>
</comment>
<gene>
    <name evidence="1" type="ORF">IWW38_002221</name>
</gene>
<protein>
    <submittedName>
        <fullName evidence="1">Uncharacterized protein</fullName>
    </submittedName>
</protein>
<proteinExistence type="predicted"/>
<dbReference type="EMBL" id="JANBVB010000261">
    <property type="protein sequence ID" value="KAJ2895742.1"/>
    <property type="molecule type" value="Genomic_DNA"/>
</dbReference>